<dbReference type="EMBL" id="JAVUPU010000017">
    <property type="protein sequence ID" value="MDT9601041.1"/>
    <property type="molecule type" value="Genomic_DNA"/>
</dbReference>
<evidence type="ECO:0000259" key="2">
    <source>
        <dbReference type="Pfam" id="PF00582"/>
    </source>
</evidence>
<evidence type="ECO:0000313" key="3">
    <source>
        <dbReference type="EMBL" id="MDT9601041.1"/>
    </source>
</evidence>
<reference evidence="3 4" key="1">
    <citation type="submission" date="2023-05" db="EMBL/GenBank/DDBJ databases">
        <authorList>
            <person name="Guo Y."/>
        </authorList>
    </citation>
    <scope>NUCLEOTIDE SEQUENCE [LARGE SCALE GENOMIC DNA]</scope>
    <source>
        <strain evidence="3 4">GR2756</strain>
    </source>
</reference>
<name>A0ABU3QCB1_9SPHN</name>
<evidence type="ECO:0000313" key="4">
    <source>
        <dbReference type="Proteomes" id="UP001259572"/>
    </source>
</evidence>
<dbReference type="PRINTS" id="PR01438">
    <property type="entry name" value="UNVRSLSTRESS"/>
</dbReference>
<dbReference type="PANTHER" id="PTHR46268">
    <property type="entry name" value="STRESS RESPONSE PROTEIN NHAX"/>
    <property type="match status" value="1"/>
</dbReference>
<protein>
    <submittedName>
        <fullName evidence="3">Universal stress protein</fullName>
    </submittedName>
</protein>
<sequence length="156" mass="16765">MAVQAPSGSYDRTLLALDFDEASKAAGRAALAMGIFEPTEVVVMHAFDAPAEGMLRMAMETTDAVDDYVAGERTEAAAKLHGLVRELGLPPSEHRIAAMNGTPARSILESARKEDAHLIVLGTNQRKGFERLLIGSVTEDVIRDAHRDVLIIPTEG</sequence>
<comment type="similarity">
    <text evidence="1">Belongs to the universal stress protein A family.</text>
</comment>
<dbReference type="CDD" id="cd00293">
    <property type="entry name" value="USP-like"/>
    <property type="match status" value="1"/>
</dbReference>
<gene>
    <name evidence="3" type="ORF">RQX22_18970</name>
</gene>
<comment type="caution">
    <text evidence="3">The sequence shown here is derived from an EMBL/GenBank/DDBJ whole genome shotgun (WGS) entry which is preliminary data.</text>
</comment>
<proteinExistence type="inferred from homology"/>
<accession>A0ABU3QCB1</accession>
<dbReference type="InterPro" id="IPR014729">
    <property type="entry name" value="Rossmann-like_a/b/a_fold"/>
</dbReference>
<dbReference type="InterPro" id="IPR006016">
    <property type="entry name" value="UspA"/>
</dbReference>
<dbReference type="Proteomes" id="UP001259572">
    <property type="component" value="Unassembled WGS sequence"/>
</dbReference>
<feature type="domain" description="UspA" evidence="2">
    <location>
        <begin position="10"/>
        <end position="153"/>
    </location>
</feature>
<organism evidence="3 4">
    <name type="scientific">Sphingosinicella rhizophila</name>
    <dbReference type="NCBI Taxonomy" id="3050082"/>
    <lineage>
        <taxon>Bacteria</taxon>
        <taxon>Pseudomonadati</taxon>
        <taxon>Pseudomonadota</taxon>
        <taxon>Alphaproteobacteria</taxon>
        <taxon>Sphingomonadales</taxon>
        <taxon>Sphingosinicellaceae</taxon>
        <taxon>Sphingosinicella</taxon>
    </lineage>
</organism>
<evidence type="ECO:0000256" key="1">
    <source>
        <dbReference type="ARBA" id="ARBA00008791"/>
    </source>
</evidence>
<dbReference type="PANTHER" id="PTHR46268:SF6">
    <property type="entry name" value="UNIVERSAL STRESS PROTEIN UP12"/>
    <property type="match status" value="1"/>
</dbReference>
<dbReference type="Gene3D" id="3.40.50.620">
    <property type="entry name" value="HUPs"/>
    <property type="match status" value="1"/>
</dbReference>
<keyword evidence="4" id="KW-1185">Reference proteome</keyword>
<dbReference type="Pfam" id="PF00582">
    <property type="entry name" value="Usp"/>
    <property type="match status" value="1"/>
</dbReference>
<dbReference type="SUPFAM" id="SSF52402">
    <property type="entry name" value="Adenine nucleotide alpha hydrolases-like"/>
    <property type="match status" value="1"/>
</dbReference>
<dbReference type="InterPro" id="IPR006015">
    <property type="entry name" value="Universal_stress_UspA"/>
</dbReference>
<dbReference type="RefSeq" id="WP_315728782.1">
    <property type="nucleotide sequence ID" value="NZ_JAVUPU010000017.1"/>
</dbReference>